<dbReference type="CDD" id="cd00090">
    <property type="entry name" value="HTH_ARSR"/>
    <property type="match status" value="1"/>
</dbReference>
<dbReference type="InterPro" id="IPR001845">
    <property type="entry name" value="HTH_ArsR_DNA-bd_dom"/>
</dbReference>
<gene>
    <name evidence="2" type="ORF">SAMN04488071_1406</name>
</gene>
<dbReference type="PRINTS" id="PR00778">
    <property type="entry name" value="HTHARSR"/>
</dbReference>
<dbReference type="SUPFAM" id="SSF46785">
    <property type="entry name" value="Winged helix' DNA-binding domain"/>
    <property type="match status" value="1"/>
</dbReference>
<protein>
    <submittedName>
        <fullName evidence="2">DNA-binding transcriptional regulator, ArsR family</fullName>
    </submittedName>
</protein>
<feature type="domain" description="HTH arsR-type" evidence="1">
    <location>
        <begin position="1"/>
        <end position="95"/>
    </location>
</feature>
<accession>A0A1G6XXH1</accession>
<dbReference type="RefSeq" id="WP_068301946.1">
    <property type="nucleotide sequence ID" value="NZ_FNAK01000003.1"/>
</dbReference>
<dbReference type="SMART" id="SM00418">
    <property type="entry name" value="HTH_ARSR"/>
    <property type="match status" value="1"/>
</dbReference>
<dbReference type="AlphaFoldDB" id="A0A1G6XXH1"/>
<dbReference type="GO" id="GO:0003700">
    <property type="term" value="F:DNA-binding transcription factor activity"/>
    <property type="evidence" value="ECO:0007669"/>
    <property type="project" value="InterPro"/>
</dbReference>
<dbReference type="InterPro" id="IPR011991">
    <property type="entry name" value="ArsR-like_HTH"/>
</dbReference>
<dbReference type="NCBIfam" id="NF033788">
    <property type="entry name" value="HTH_metalloreg"/>
    <property type="match status" value="1"/>
</dbReference>
<dbReference type="OrthoDB" id="7391478at2"/>
<dbReference type="Pfam" id="PF12840">
    <property type="entry name" value="HTH_20"/>
    <property type="match status" value="1"/>
</dbReference>
<keyword evidence="2" id="KW-0238">DNA-binding</keyword>
<dbReference type="PANTHER" id="PTHR38600:SF2">
    <property type="entry name" value="SLL0088 PROTEIN"/>
    <property type="match status" value="1"/>
</dbReference>
<evidence type="ECO:0000313" key="3">
    <source>
        <dbReference type="Proteomes" id="UP000183685"/>
    </source>
</evidence>
<dbReference type="InterPro" id="IPR036390">
    <property type="entry name" value="WH_DNA-bd_sf"/>
</dbReference>
<dbReference type="InterPro" id="IPR036388">
    <property type="entry name" value="WH-like_DNA-bd_sf"/>
</dbReference>
<evidence type="ECO:0000313" key="2">
    <source>
        <dbReference type="EMBL" id="SDD82888.1"/>
    </source>
</evidence>
<dbReference type="GO" id="GO:0003677">
    <property type="term" value="F:DNA binding"/>
    <property type="evidence" value="ECO:0007669"/>
    <property type="project" value="UniProtKB-KW"/>
</dbReference>
<reference evidence="2 3" key="1">
    <citation type="submission" date="2016-10" db="EMBL/GenBank/DDBJ databases">
        <authorList>
            <person name="de Groot N.N."/>
        </authorList>
    </citation>
    <scope>NUCLEOTIDE SEQUENCE [LARGE SCALE GENOMIC DNA]</scope>
    <source>
        <strain evidence="2 3">CGMCC 1.9109</strain>
    </source>
</reference>
<evidence type="ECO:0000259" key="1">
    <source>
        <dbReference type="PROSITE" id="PS50987"/>
    </source>
</evidence>
<proteinExistence type="predicted"/>
<dbReference type="Gene3D" id="1.10.10.10">
    <property type="entry name" value="Winged helix-like DNA-binding domain superfamily/Winged helix DNA-binding domain"/>
    <property type="match status" value="1"/>
</dbReference>
<dbReference type="PROSITE" id="PS50987">
    <property type="entry name" value="HTH_ARSR_2"/>
    <property type="match status" value="1"/>
</dbReference>
<dbReference type="STRING" id="637679.GCA_001550055_01087"/>
<keyword evidence="3" id="KW-1185">Reference proteome</keyword>
<organism evidence="2 3">
    <name type="scientific">Kordiimonas lacus</name>
    <dbReference type="NCBI Taxonomy" id="637679"/>
    <lineage>
        <taxon>Bacteria</taxon>
        <taxon>Pseudomonadati</taxon>
        <taxon>Pseudomonadota</taxon>
        <taxon>Alphaproteobacteria</taxon>
        <taxon>Kordiimonadales</taxon>
        <taxon>Kordiimonadaceae</taxon>
        <taxon>Kordiimonas</taxon>
    </lineage>
</organism>
<dbReference type="PANTHER" id="PTHR38600">
    <property type="entry name" value="TRANSCRIPTIONAL REGULATORY PROTEIN"/>
    <property type="match status" value="1"/>
</dbReference>
<name>A0A1G6XXH1_9PROT</name>
<dbReference type="EMBL" id="FNAK01000003">
    <property type="protein sequence ID" value="SDD82888.1"/>
    <property type="molecule type" value="Genomic_DNA"/>
</dbReference>
<dbReference type="Proteomes" id="UP000183685">
    <property type="component" value="Unassembled WGS sequence"/>
</dbReference>
<sequence length="118" mass="12980">MVEYLSDRLDATFAALADPTRRGMLATLATGDQTISDLAAPYAMSLAAASKHVKKLEAAGLVTREIRGRSHICRLDAAALREAHAWTERYQKFWAGRLDALEAALATDIHKPERTEND</sequence>